<sequence length="378" mass="44069">MQQTFTQKRSWIVLGVLLLVFLTGTYLIQSKQMQEYVPYDSSSPSPTGTKAFYTYLKEENFPVSKWNQNPAFLPQTEGSSLLIMIEPYFIPDSDVMNAYIEFMEEGNTILLLKNNPRGFFDIQINHIGNLTIESTEINYNGKHYESEIMSNIRIDSKDSDTILLSDNFGDVAIKRNYGAGSLILSVTPTWMMNEHILKNDHLPLLLNLLQENGFNYSRILIDEFYHGGSPSSALDVYQNWFLILLFQGALVTLLTLWMQGKRFGPIREAREEFVRYSDESIRALAAWQLRGKTYNESLHTQADYLKYLLQEKWGIPYNRSWIDSITILTSRWKNKDSSQIVNFIYKLDEILKNERITKQEFLYWSKELDTLRKEVEEG</sequence>
<evidence type="ECO:0000313" key="2">
    <source>
        <dbReference type="EMBL" id="CAG9623579.1"/>
    </source>
</evidence>
<comment type="caution">
    <text evidence="2">The sequence shown here is derived from an EMBL/GenBank/DDBJ whole genome shotgun (WGS) entry which is preliminary data.</text>
</comment>
<protein>
    <recommendedName>
        <fullName evidence="1">DUF4350 domain-containing protein</fullName>
    </recommendedName>
</protein>
<dbReference type="Proteomes" id="UP000789833">
    <property type="component" value="Unassembled WGS sequence"/>
</dbReference>
<gene>
    <name evidence="2" type="ORF">BACCIP111883_04397</name>
</gene>
<organism evidence="2 3">
    <name type="scientific">Sutcliffiella rhizosphaerae</name>
    <dbReference type="NCBI Taxonomy" id="2880967"/>
    <lineage>
        <taxon>Bacteria</taxon>
        <taxon>Bacillati</taxon>
        <taxon>Bacillota</taxon>
        <taxon>Bacilli</taxon>
        <taxon>Bacillales</taxon>
        <taxon>Bacillaceae</taxon>
        <taxon>Sutcliffiella</taxon>
    </lineage>
</organism>
<keyword evidence="3" id="KW-1185">Reference proteome</keyword>
<dbReference type="InterPro" id="IPR025646">
    <property type="entry name" value="DUF4350"/>
</dbReference>
<dbReference type="EMBL" id="CAKJTJ010000055">
    <property type="protein sequence ID" value="CAG9623579.1"/>
    <property type="molecule type" value="Genomic_DNA"/>
</dbReference>
<feature type="domain" description="DUF4350" evidence="1">
    <location>
        <begin position="41"/>
        <end position="209"/>
    </location>
</feature>
<proteinExistence type="predicted"/>
<name>A0ABM8YUD2_9BACI</name>
<evidence type="ECO:0000313" key="3">
    <source>
        <dbReference type="Proteomes" id="UP000789833"/>
    </source>
</evidence>
<evidence type="ECO:0000259" key="1">
    <source>
        <dbReference type="Pfam" id="PF14258"/>
    </source>
</evidence>
<dbReference type="RefSeq" id="WP_230505158.1">
    <property type="nucleotide sequence ID" value="NZ_CAKJTJ010000055.1"/>
</dbReference>
<dbReference type="Pfam" id="PF14258">
    <property type="entry name" value="DUF4350"/>
    <property type="match status" value="1"/>
</dbReference>
<reference evidence="2 3" key="1">
    <citation type="submission" date="2021-10" db="EMBL/GenBank/DDBJ databases">
        <authorList>
            <person name="Criscuolo A."/>
        </authorList>
    </citation>
    <scope>NUCLEOTIDE SEQUENCE [LARGE SCALE GENOMIC DNA]</scope>
    <source>
        <strain evidence="3">CIP 111883</strain>
    </source>
</reference>
<accession>A0ABM8YUD2</accession>